<accession>A0A6A0AL32</accession>
<reference evidence="1 2" key="1">
    <citation type="submission" date="2020-02" db="EMBL/GenBank/DDBJ databases">
        <title>Draft genome sequence of Haematococcus lacustris strain NIES-144.</title>
        <authorList>
            <person name="Morimoto D."/>
            <person name="Nakagawa S."/>
            <person name="Yoshida T."/>
            <person name="Sawayama S."/>
        </authorList>
    </citation>
    <scope>NUCLEOTIDE SEQUENCE [LARGE SCALE GENOMIC DNA]</scope>
    <source>
        <strain evidence="1 2">NIES-144</strain>
    </source>
</reference>
<dbReference type="Proteomes" id="UP000485058">
    <property type="component" value="Unassembled WGS sequence"/>
</dbReference>
<dbReference type="AlphaFoldDB" id="A0A6A0AL32"/>
<organism evidence="1 2">
    <name type="scientific">Haematococcus lacustris</name>
    <name type="common">Green alga</name>
    <name type="synonym">Haematococcus pluvialis</name>
    <dbReference type="NCBI Taxonomy" id="44745"/>
    <lineage>
        <taxon>Eukaryota</taxon>
        <taxon>Viridiplantae</taxon>
        <taxon>Chlorophyta</taxon>
        <taxon>core chlorophytes</taxon>
        <taxon>Chlorophyceae</taxon>
        <taxon>CS clade</taxon>
        <taxon>Chlamydomonadales</taxon>
        <taxon>Haematococcaceae</taxon>
        <taxon>Haematococcus</taxon>
    </lineage>
</organism>
<comment type="caution">
    <text evidence="1">The sequence shown here is derived from an EMBL/GenBank/DDBJ whole genome shotgun (WGS) entry which is preliminary data.</text>
</comment>
<feature type="non-terminal residue" evidence="1">
    <location>
        <position position="1"/>
    </location>
</feature>
<evidence type="ECO:0000313" key="1">
    <source>
        <dbReference type="EMBL" id="GFH33610.1"/>
    </source>
</evidence>
<feature type="non-terminal residue" evidence="1">
    <location>
        <position position="35"/>
    </location>
</feature>
<gene>
    <name evidence="1" type="ORF">HaLaN_33008</name>
</gene>
<dbReference type="EMBL" id="BLLF01009086">
    <property type="protein sequence ID" value="GFH33610.1"/>
    <property type="molecule type" value="Genomic_DNA"/>
</dbReference>
<name>A0A6A0AL32_HAELA</name>
<protein>
    <submittedName>
        <fullName evidence="1">Uncharacterized protein</fullName>
    </submittedName>
</protein>
<sequence length="35" mass="3535">MAGSYCKDGNGTLVIDADKDVIDNIDVSGCACLSA</sequence>
<keyword evidence="2" id="KW-1185">Reference proteome</keyword>
<evidence type="ECO:0000313" key="2">
    <source>
        <dbReference type="Proteomes" id="UP000485058"/>
    </source>
</evidence>
<proteinExistence type="predicted"/>